<dbReference type="CDD" id="cd20071">
    <property type="entry name" value="SET_SMYD"/>
    <property type="match status" value="1"/>
</dbReference>
<dbReference type="Pfam" id="PF00856">
    <property type="entry name" value="SET"/>
    <property type="match status" value="1"/>
</dbReference>
<dbReference type="AlphaFoldDB" id="A0A7S3D0Q7"/>
<dbReference type="GO" id="GO:0008270">
    <property type="term" value="F:zinc ion binding"/>
    <property type="evidence" value="ECO:0007669"/>
    <property type="project" value="UniProtKB-KW"/>
</dbReference>
<dbReference type="InterPro" id="IPR002893">
    <property type="entry name" value="Znf_MYND"/>
</dbReference>
<evidence type="ECO:0000256" key="4">
    <source>
        <dbReference type="PROSITE-ProRule" id="PRU00134"/>
    </source>
</evidence>
<dbReference type="PROSITE" id="PS50865">
    <property type="entry name" value="ZF_MYND_2"/>
    <property type="match status" value="1"/>
</dbReference>
<keyword evidence="3" id="KW-0862">Zinc</keyword>
<evidence type="ECO:0000313" key="8">
    <source>
        <dbReference type="EMBL" id="CAE0242860.1"/>
    </source>
</evidence>
<dbReference type="SMART" id="SM00317">
    <property type="entry name" value="SET"/>
    <property type="match status" value="1"/>
</dbReference>
<dbReference type="GO" id="GO:0005634">
    <property type="term" value="C:nucleus"/>
    <property type="evidence" value="ECO:0007669"/>
    <property type="project" value="TreeGrafter"/>
</dbReference>
<reference evidence="8" key="1">
    <citation type="submission" date="2021-01" db="EMBL/GenBank/DDBJ databases">
        <authorList>
            <person name="Corre E."/>
            <person name="Pelletier E."/>
            <person name="Niang G."/>
            <person name="Scheremetjew M."/>
            <person name="Finn R."/>
            <person name="Kale V."/>
            <person name="Holt S."/>
            <person name="Cochrane G."/>
            <person name="Meng A."/>
            <person name="Brown T."/>
            <person name="Cohen L."/>
        </authorList>
    </citation>
    <scope>NUCLEOTIDE SEQUENCE</scope>
    <source>
        <strain evidence="8">NIES-2562</strain>
    </source>
</reference>
<dbReference type="Gene3D" id="6.10.140.2220">
    <property type="match status" value="1"/>
</dbReference>
<gene>
    <name evidence="8" type="ORF">PBIL07802_LOCUS5025</name>
</gene>
<organism evidence="8">
    <name type="scientific">Palpitomonas bilix</name>
    <dbReference type="NCBI Taxonomy" id="652834"/>
    <lineage>
        <taxon>Eukaryota</taxon>
        <taxon>Eukaryota incertae sedis</taxon>
    </lineage>
</organism>
<dbReference type="Gene3D" id="1.25.40.10">
    <property type="entry name" value="Tetratricopeptide repeat domain"/>
    <property type="match status" value="1"/>
</dbReference>
<dbReference type="PANTHER" id="PTHR12197">
    <property type="entry name" value="HISTONE-LYSINE N-METHYLTRANSFERASE SMYD"/>
    <property type="match status" value="1"/>
</dbReference>
<dbReference type="Gene3D" id="2.170.270.10">
    <property type="entry name" value="SET domain"/>
    <property type="match status" value="1"/>
</dbReference>
<feature type="domain" description="MYND-type" evidence="7">
    <location>
        <begin position="55"/>
        <end position="93"/>
    </location>
</feature>
<accession>A0A7S3D0Q7</accession>
<evidence type="ECO:0000256" key="5">
    <source>
        <dbReference type="SAM" id="MobiDB-lite"/>
    </source>
</evidence>
<feature type="domain" description="SET" evidence="6">
    <location>
        <begin position="3"/>
        <end position="306"/>
    </location>
</feature>
<feature type="region of interest" description="Disordered" evidence="5">
    <location>
        <begin position="131"/>
        <end position="167"/>
    </location>
</feature>
<dbReference type="InterPro" id="IPR046341">
    <property type="entry name" value="SET_dom_sf"/>
</dbReference>
<keyword evidence="1" id="KW-0479">Metal-binding</keyword>
<dbReference type="InterPro" id="IPR001214">
    <property type="entry name" value="SET_dom"/>
</dbReference>
<proteinExistence type="predicted"/>
<dbReference type="InterPro" id="IPR011990">
    <property type="entry name" value="TPR-like_helical_dom_sf"/>
</dbReference>
<dbReference type="EMBL" id="HBIB01008131">
    <property type="protein sequence ID" value="CAE0242860.1"/>
    <property type="molecule type" value="Transcribed_RNA"/>
</dbReference>
<protein>
    <submittedName>
        <fullName evidence="8">Uncharacterized protein</fullName>
    </submittedName>
</protein>
<evidence type="ECO:0000256" key="2">
    <source>
        <dbReference type="ARBA" id="ARBA00022771"/>
    </source>
</evidence>
<evidence type="ECO:0000256" key="1">
    <source>
        <dbReference type="ARBA" id="ARBA00022723"/>
    </source>
</evidence>
<dbReference type="PANTHER" id="PTHR12197:SF251">
    <property type="entry name" value="EG:BACR7C10.4 PROTEIN"/>
    <property type="match status" value="1"/>
</dbReference>
<evidence type="ECO:0000259" key="6">
    <source>
        <dbReference type="PROSITE" id="PS50280"/>
    </source>
</evidence>
<sequence length="504" mass="56740">MQDEISIEAFGIRLEERRGRGRCVIANKPFRAGEVVLRNSAFSYILQSKVAAERCHHCFQRKGKPMSCNGCKRARYCSRDCQKADWALHKYECCAESALGYNDMGLPVDDDVRLLFRTAVAYSLEQQAEVESGEVEGSNGGKEEGVESVRGSVRGSMRGGDGGEGEREKYELLDGKISLRPSYHDVDEMDDHLDDFELHVDKVQQANVVVGRCLRALSLAKHKFKSLRVPDGRTLRRWLSLSDCNNFSIWDDLILPIASACFPFGALLNHSCAPNCVLHYDVERKIQIIRCVRDVEKGEELCHSYIDVAGTTQQRREKLSRQFFFLCMCPLCQEKGDRDPLLTSTSAQDEAARAELQTSAALLHQAEAMDDGSPAIQRETIKVLSDAYRTRRRYCQPGNLLLLESQSRLHTALLEAGELEADAKVLKEIIDAYRLIYPSYHPLIGLNLYTLGTILPEIGEKEEAERVLDEAIAILSVTHGRSTQFVQKLKECRSSLASEEGKWR</sequence>
<dbReference type="InterPro" id="IPR050869">
    <property type="entry name" value="H3K4_H4K5_MeTrfase"/>
</dbReference>
<dbReference type="SUPFAM" id="SSF82199">
    <property type="entry name" value="SET domain"/>
    <property type="match status" value="1"/>
</dbReference>
<dbReference type="PROSITE" id="PS50280">
    <property type="entry name" value="SET"/>
    <property type="match status" value="1"/>
</dbReference>
<evidence type="ECO:0000259" key="7">
    <source>
        <dbReference type="PROSITE" id="PS50865"/>
    </source>
</evidence>
<name>A0A7S3D0Q7_9EUKA</name>
<evidence type="ECO:0000256" key="3">
    <source>
        <dbReference type="ARBA" id="ARBA00022833"/>
    </source>
</evidence>
<dbReference type="Pfam" id="PF01753">
    <property type="entry name" value="zf-MYND"/>
    <property type="match status" value="1"/>
</dbReference>
<keyword evidence="2 4" id="KW-0863">Zinc-finger</keyword>